<feature type="region of interest" description="Disordered" evidence="9">
    <location>
        <begin position="103"/>
        <end position="176"/>
    </location>
</feature>
<feature type="compositionally biased region" description="Polar residues" evidence="9">
    <location>
        <begin position="117"/>
        <end position="130"/>
    </location>
</feature>
<dbReference type="PROSITE" id="PS50103">
    <property type="entry name" value="ZF_C3H1"/>
    <property type="match status" value="1"/>
</dbReference>
<dbReference type="PANTHER" id="PTHR14738:SF29">
    <property type="entry name" value="ZINC FINGER CCCH DOMAIN-CONTAINING PROTEIN 14"/>
    <property type="match status" value="1"/>
</dbReference>
<comment type="subcellular location">
    <subcellularLocation>
        <location evidence="1">Nucleus</location>
    </subcellularLocation>
</comment>
<comment type="similarity">
    <text evidence="2">Belongs to the ZC3H14 family.</text>
</comment>
<reference evidence="11" key="1">
    <citation type="submission" date="2022-07" db="EMBL/GenBank/DDBJ databases">
        <title>Phylogenomic reconstructions and comparative analyses of Kickxellomycotina fungi.</title>
        <authorList>
            <person name="Reynolds N.K."/>
            <person name="Stajich J.E."/>
            <person name="Barry K."/>
            <person name="Grigoriev I.V."/>
            <person name="Crous P."/>
            <person name="Smith M.E."/>
        </authorList>
    </citation>
    <scope>NUCLEOTIDE SEQUENCE</scope>
    <source>
        <strain evidence="11">RSA 1196</strain>
    </source>
</reference>
<dbReference type="Gene3D" id="4.10.1000.30">
    <property type="match status" value="1"/>
</dbReference>
<feature type="zinc finger region" description="C3H1-type" evidence="8">
    <location>
        <begin position="304"/>
        <end position="328"/>
    </location>
</feature>
<evidence type="ECO:0000256" key="2">
    <source>
        <dbReference type="ARBA" id="ARBA00008423"/>
    </source>
</evidence>
<evidence type="ECO:0000256" key="5">
    <source>
        <dbReference type="ARBA" id="ARBA00022771"/>
    </source>
</evidence>
<evidence type="ECO:0000256" key="9">
    <source>
        <dbReference type="SAM" id="MobiDB-lite"/>
    </source>
</evidence>
<dbReference type="InterPro" id="IPR040366">
    <property type="entry name" value="Nab2/ZC3H14"/>
</dbReference>
<dbReference type="GO" id="GO:0008143">
    <property type="term" value="F:poly(A) binding"/>
    <property type="evidence" value="ECO:0007669"/>
    <property type="project" value="InterPro"/>
</dbReference>
<dbReference type="AlphaFoldDB" id="A0A9W8AV40"/>
<evidence type="ECO:0000256" key="8">
    <source>
        <dbReference type="PROSITE-ProRule" id="PRU00723"/>
    </source>
</evidence>
<gene>
    <name evidence="11" type="ORF">IWQ62_002734</name>
</gene>
<keyword evidence="5 8" id="KW-0863">Zinc-finger</keyword>
<dbReference type="OrthoDB" id="438553at2759"/>
<dbReference type="GO" id="GO:0008270">
    <property type="term" value="F:zinc ion binding"/>
    <property type="evidence" value="ECO:0007669"/>
    <property type="project" value="UniProtKB-KW"/>
</dbReference>
<evidence type="ECO:0000256" key="1">
    <source>
        <dbReference type="ARBA" id="ARBA00004123"/>
    </source>
</evidence>
<keyword evidence="6 8" id="KW-0862">Zinc</keyword>
<proteinExistence type="inferred from homology"/>
<evidence type="ECO:0000256" key="6">
    <source>
        <dbReference type="ARBA" id="ARBA00022833"/>
    </source>
</evidence>
<keyword evidence="7" id="KW-0539">Nucleus</keyword>
<accession>A0A9W8AV40</accession>
<evidence type="ECO:0000256" key="4">
    <source>
        <dbReference type="ARBA" id="ARBA00022737"/>
    </source>
</evidence>
<dbReference type="GO" id="GO:0005737">
    <property type="term" value="C:cytoplasm"/>
    <property type="evidence" value="ECO:0007669"/>
    <property type="project" value="TreeGrafter"/>
</dbReference>
<dbReference type="SMART" id="SM00356">
    <property type="entry name" value="ZnF_C3H1"/>
    <property type="match status" value="5"/>
</dbReference>
<evidence type="ECO:0000313" key="12">
    <source>
        <dbReference type="Proteomes" id="UP001150925"/>
    </source>
</evidence>
<dbReference type="Pfam" id="PF14608">
    <property type="entry name" value="zf-CCCH_2"/>
    <property type="match status" value="5"/>
</dbReference>
<dbReference type="Proteomes" id="UP001150925">
    <property type="component" value="Unassembled WGS sequence"/>
</dbReference>
<evidence type="ECO:0000256" key="7">
    <source>
        <dbReference type="ARBA" id="ARBA00023242"/>
    </source>
</evidence>
<name>A0A9W8AV40_9FUNG</name>
<dbReference type="Gene3D" id="4.10.1000.40">
    <property type="match status" value="2"/>
</dbReference>
<dbReference type="GO" id="GO:0005634">
    <property type="term" value="C:nucleus"/>
    <property type="evidence" value="ECO:0007669"/>
    <property type="project" value="UniProtKB-SubCell"/>
</dbReference>
<protein>
    <recommendedName>
        <fullName evidence="10">C3H1-type domain-containing protein</fullName>
    </recommendedName>
</protein>
<organism evidence="11 12">
    <name type="scientific">Dispira parvispora</name>
    <dbReference type="NCBI Taxonomy" id="1520584"/>
    <lineage>
        <taxon>Eukaryota</taxon>
        <taxon>Fungi</taxon>
        <taxon>Fungi incertae sedis</taxon>
        <taxon>Zoopagomycota</taxon>
        <taxon>Kickxellomycotina</taxon>
        <taxon>Dimargaritomycetes</taxon>
        <taxon>Dimargaritales</taxon>
        <taxon>Dimargaritaceae</taxon>
        <taxon>Dispira</taxon>
    </lineage>
</organism>
<evidence type="ECO:0000259" key="10">
    <source>
        <dbReference type="PROSITE" id="PS50103"/>
    </source>
</evidence>
<sequence length="422" mass="45882">MEDQFVNFLAHEFATEPVAVEGLAGLVAVLVQSGSTAEDIENQVMETAQDLYVLRPGFGQRAIDLAKGVNPYAEANQPEGNAMAMMDTTVADDEINSLARDLSQNTARKESDAIRAPSTTKSARGQQESKVQIVGASHHGTRLSSELRRTGQRDTSPGQPRKSVKDKASRKISQPPRVSILDRLGPRAVAPAPGPMVSAFPVKSNRDQNIIRDQQGRKVRCPHWPNCNQRNTCQYHHPIKLCPNIANCPYNAQTCEYIHPQAAPLGSSASAPPTTIACKFGLACTRANCPFSHPSPATTDSRPNPATIPCRFFPNCRNSACPFFHPTNSTQPSEAQSIPKRNIMCRFLDNCTRPDCHFNHPRDGAIDCRFGASCTRPNCPYAHTTAPSAEGEGNKSHISERPFATSAEESLNAIANDEPMAT</sequence>
<feature type="domain" description="C3H1-type" evidence="10">
    <location>
        <begin position="304"/>
        <end position="328"/>
    </location>
</feature>
<feature type="region of interest" description="Disordered" evidence="9">
    <location>
        <begin position="385"/>
        <end position="422"/>
    </location>
</feature>
<keyword evidence="3 8" id="KW-0479">Metal-binding</keyword>
<dbReference type="GO" id="GO:0043488">
    <property type="term" value="P:regulation of mRNA stability"/>
    <property type="evidence" value="ECO:0007669"/>
    <property type="project" value="InterPro"/>
</dbReference>
<keyword evidence="4" id="KW-0677">Repeat</keyword>
<evidence type="ECO:0000256" key="3">
    <source>
        <dbReference type="ARBA" id="ARBA00022723"/>
    </source>
</evidence>
<dbReference type="InterPro" id="IPR000571">
    <property type="entry name" value="Znf_CCCH"/>
</dbReference>
<evidence type="ECO:0000313" key="11">
    <source>
        <dbReference type="EMBL" id="KAJ1965161.1"/>
    </source>
</evidence>
<dbReference type="PANTHER" id="PTHR14738">
    <property type="entry name" value="ZINC FINGER CCCH DOMAIN-CONTAINING PROTEIN 14"/>
    <property type="match status" value="1"/>
</dbReference>
<dbReference type="EMBL" id="JANBPY010000623">
    <property type="protein sequence ID" value="KAJ1965161.1"/>
    <property type="molecule type" value="Genomic_DNA"/>
</dbReference>
<comment type="caution">
    <text evidence="11">The sequence shown here is derived from an EMBL/GenBank/DDBJ whole genome shotgun (WGS) entry which is preliminary data.</text>
</comment>
<keyword evidence="12" id="KW-1185">Reference proteome</keyword>